<sequence length="246" mass="25511">MVVVRAPGAGLRATRGARLVVTHGLTADELDESLVARVGGLVRGAREFELVLTGLVRSTVDDPLQAWTTYYRNSLAALGDGSAAFAPVHDRAAGLVRGASVLDLGSCFGFFPLRLAAAGLTVTASDLCAGTVRLLAAVAPQLGVELGTLVCDAAAVPRPDGCADTVTVLHVLEHLDPEHGEAVLAEAVRLARRRVVVAVPLEDTATTCHGHVRTFTLDGLAALADALPGRTRVSEHHGGWLVLDVG</sequence>
<feature type="domain" description="Methyltransferase type 11" evidence="1">
    <location>
        <begin position="102"/>
        <end position="194"/>
    </location>
</feature>
<reference evidence="2" key="1">
    <citation type="submission" date="2022-10" db="EMBL/GenBank/DDBJ databases">
        <title>Rhodococcus sp.75.</title>
        <authorList>
            <person name="Sun M."/>
        </authorList>
    </citation>
    <scope>NUCLEOTIDE SEQUENCE</scope>
    <source>
        <strain evidence="2">75</strain>
    </source>
</reference>
<evidence type="ECO:0000259" key="1">
    <source>
        <dbReference type="Pfam" id="PF08241"/>
    </source>
</evidence>
<dbReference type="Pfam" id="PF08241">
    <property type="entry name" value="Methyltransf_11"/>
    <property type="match status" value="1"/>
</dbReference>
<dbReference type="SUPFAM" id="SSF53335">
    <property type="entry name" value="S-adenosyl-L-methionine-dependent methyltransferases"/>
    <property type="match status" value="1"/>
</dbReference>
<keyword evidence="2" id="KW-0808">Transferase</keyword>
<dbReference type="EMBL" id="CP110615">
    <property type="protein sequence ID" value="UZJ26688.1"/>
    <property type="molecule type" value="Genomic_DNA"/>
</dbReference>
<keyword evidence="2" id="KW-0489">Methyltransferase</keyword>
<keyword evidence="3" id="KW-1185">Reference proteome</keyword>
<dbReference type="InterPro" id="IPR029063">
    <property type="entry name" value="SAM-dependent_MTases_sf"/>
</dbReference>
<protein>
    <submittedName>
        <fullName evidence="2">Mycofactocin oligosaccharide methyltransferase MftM</fullName>
    </submittedName>
</protein>
<dbReference type="Proteomes" id="UP001164965">
    <property type="component" value="Chromosome"/>
</dbReference>
<accession>A0ABY6P585</accession>
<gene>
    <name evidence="2" type="primary">mftM</name>
    <name evidence="2" type="ORF">RHODO2019_14365</name>
</gene>
<evidence type="ECO:0000313" key="3">
    <source>
        <dbReference type="Proteomes" id="UP001164965"/>
    </source>
</evidence>
<dbReference type="NCBIfam" id="NF041255">
    <property type="entry name" value="mycofact_MftM"/>
    <property type="match status" value="1"/>
</dbReference>
<dbReference type="Gene3D" id="3.40.50.150">
    <property type="entry name" value="Vaccinia Virus protein VP39"/>
    <property type="match status" value="1"/>
</dbReference>
<dbReference type="GO" id="GO:0032259">
    <property type="term" value="P:methylation"/>
    <property type="evidence" value="ECO:0007669"/>
    <property type="project" value="UniProtKB-KW"/>
</dbReference>
<dbReference type="GO" id="GO:0008168">
    <property type="term" value="F:methyltransferase activity"/>
    <property type="evidence" value="ECO:0007669"/>
    <property type="project" value="UniProtKB-KW"/>
</dbReference>
<name>A0ABY6P585_9NOCA</name>
<proteinExistence type="predicted"/>
<evidence type="ECO:0000313" key="2">
    <source>
        <dbReference type="EMBL" id="UZJ26688.1"/>
    </source>
</evidence>
<dbReference type="InterPro" id="IPR013216">
    <property type="entry name" value="Methyltransf_11"/>
</dbReference>
<organism evidence="2 3">
    <name type="scientific">Rhodococcus antarcticus</name>
    <dbReference type="NCBI Taxonomy" id="2987751"/>
    <lineage>
        <taxon>Bacteria</taxon>
        <taxon>Bacillati</taxon>
        <taxon>Actinomycetota</taxon>
        <taxon>Actinomycetes</taxon>
        <taxon>Mycobacteriales</taxon>
        <taxon>Nocardiaceae</taxon>
        <taxon>Rhodococcus</taxon>
    </lineage>
</organism>